<evidence type="ECO:0000313" key="5">
    <source>
        <dbReference type="EMBL" id="MDD2176875.1"/>
    </source>
</evidence>
<protein>
    <submittedName>
        <fullName evidence="5">AraC family transcriptional regulator</fullName>
    </submittedName>
</protein>
<dbReference type="Pfam" id="PF12833">
    <property type="entry name" value="HTH_18"/>
    <property type="match status" value="1"/>
</dbReference>
<keyword evidence="3" id="KW-0804">Transcription</keyword>
<dbReference type="SUPFAM" id="SSF46689">
    <property type="entry name" value="Homeodomain-like"/>
    <property type="match status" value="2"/>
</dbReference>
<keyword evidence="2" id="KW-0238">DNA-binding</keyword>
<gene>
    <name evidence="5" type="ORF">OIN59_05475</name>
</gene>
<accession>A0ABT5RU20</accession>
<evidence type="ECO:0000256" key="3">
    <source>
        <dbReference type="ARBA" id="ARBA00023163"/>
    </source>
</evidence>
<proteinExistence type="predicted"/>
<keyword evidence="6" id="KW-1185">Reference proteome</keyword>
<evidence type="ECO:0000256" key="1">
    <source>
        <dbReference type="ARBA" id="ARBA00023015"/>
    </source>
</evidence>
<feature type="domain" description="HTH araC/xylS-type" evidence="4">
    <location>
        <begin position="209"/>
        <end position="307"/>
    </location>
</feature>
<dbReference type="SMART" id="SM00342">
    <property type="entry name" value="HTH_ARAC"/>
    <property type="match status" value="1"/>
</dbReference>
<evidence type="ECO:0000259" key="4">
    <source>
        <dbReference type="PROSITE" id="PS01124"/>
    </source>
</evidence>
<dbReference type="Gene3D" id="1.10.10.60">
    <property type="entry name" value="Homeodomain-like"/>
    <property type="match status" value="2"/>
</dbReference>
<sequence length="307" mass="34036">MTPPLTARHTPLAIEGFDTAHWRALADKRLDHPWQALPDHVHRSSAGRPWQGLAVWHQVGPVGDLYVPAHSNCVILVRRGNPTQLLQRHGDLVGERLWQRGESVILPGDTPSFWRSSAVRDNIHIDLAPAWLQRAAGGDVALGQCFGRKDPVLAAFADLLLASLDNNASLQPAFGEHIAMGIAIHLVENYALPGERPRTGATLTSRQMRQLTEAVMAGLHEPWPVARLADIAGLSPFHFARAFKMSFGATPHAWVHFQRMELAARLVRDSRKPLLEIALLTGHPSAAHFSHAFRRHWGVTPSDYRRS</sequence>
<dbReference type="InterPro" id="IPR020449">
    <property type="entry name" value="Tscrpt_reg_AraC-type_HTH"/>
</dbReference>
<dbReference type="PANTHER" id="PTHR46796:SF14">
    <property type="entry name" value="TRANSCRIPTIONAL REGULATORY PROTEIN"/>
    <property type="match status" value="1"/>
</dbReference>
<dbReference type="InterPro" id="IPR018060">
    <property type="entry name" value="HTH_AraC"/>
</dbReference>
<comment type="caution">
    <text evidence="5">The sequence shown here is derived from an EMBL/GenBank/DDBJ whole genome shotgun (WGS) entry which is preliminary data.</text>
</comment>
<keyword evidence="1" id="KW-0805">Transcription regulation</keyword>
<dbReference type="Proteomes" id="UP001148932">
    <property type="component" value="Unassembled WGS sequence"/>
</dbReference>
<dbReference type="PRINTS" id="PR00032">
    <property type="entry name" value="HTHARAC"/>
</dbReference>
<evidence type="ECO:0000256" key="2">
    <source>
        <dbReference type="ARBA" id="ARBA00023125"/>
    </source>
</evidence>
<dbReference type="PROSITE" id="PS01124">
    <property type="entry name" value="HTH_ARAC_FAMILY_2"/>
    <property type="match status" value="1"/>
</dbReference>
<name>A0ABT5RU20_9BURK</name>
<dbReference type="RefSeq" id="WP_274107889.1">
    <property type="nucleotide sequence ID" value="NZ_JAPCKI010000002.1"/>
</dbReference>
<dbReference type="InterPro" id="IPR009057">
    <property type="entry name" value="Homeodomain-like_sf"/>
</dbReference>
<reference evidence="5" key="1">
    <citation type="submission" date="2022-10" db="EMBL/GenBank/DDBJ databases">
        <title>Description of microaerobic benzene degrading bacteria.</title>
        <authorList>
            <person name="Bedics A."/>
            <person name="Tancsics A."/>
            <person name="Banerjee S."/>
        </authorList>
    </citation>
    <scope>NUCLEOTIDE SEQUENCE</scope>
    <source>
        <strain evidence="5">D2M1</strain>
    </source>
</reference>
<organism evidence="5 6">
    <name type="scientific">Acidovorax benzenivorans</name>
    <dbReference type="NCBI Taxonomy" id="2987520"/>
    <lineage>
        <taxon>Bacteria</taxon>
        <taxon>Pseudomonadati</taxon>
        <taxon>Pseudomonadota</taxon>
        <taxon>Betaproteobacteria</taxon>
        <taxon>Burkholderiales</taxon>
        <taxon>Comamonadaceae</taxon>
        <taxon>Acidovorax</taxon>
    </lineage>
</organism>
<evidence type="ECO:0000313" key="6">
    <source>
        <dbReference type="Proteomes" id="UP001148932"/>
    </source>
</evidence>
<dbReference type="PANTHER" id="PTHR46796">
    <property type="entry name" value="HTH-TYPE TRANSCRIPTIONAL ACTIVATOR RHAS-RELATED"/>
    <property type="match status" value="1"/>
</dbReference>
<dbReference type="InterPro" id="IPR050204">
    <property type="entry name" value="AraC_XylS_family_regulators"/>
</dbReference>
<dbReference type="EMBL" id="JAPCKI010000002">
    <property type="protein sequence ID" value="MDD2176875.1"/>
    <property type="molecule type" value="Genomic_DNA"/>
</dbReference>